<sequence length="682" mass="77803">MGSFSRYSFITFFAVLFYLVVSAQEIPVQLQQQLEQLADASGEETEDDAYWQQLERLLNSPLNINQAGEDELRELNVLNEWQIINLLKYRQLLGDLLSVYELQAVPGWDAQLLRRLIPFVTVSKSIPSKHDLLQRFKGGTATLLLRLSQLLEVQQGFKRIDGEKKYAGSRQRIFTRYRYTYKNLLQYGWSGDKDAGENFFAGSQRYGFDFNSLHLFARKMGIIESLAFGDYTVNMGQGLIHWQSLAFKKSGDAIAVKRQSPVLKPYTSAGEYNFLRGIGITLRKRKMELTLFASSRRLSVSKDADSSGVFVSSISTSGYHRTASELSGRNLLDQVTAGGSIRYRTTSLQVGINMTHYKFSLPLRKRDEPYNLFSIKGKQWSNVSIDYAYTYRNMHLFGEIAADHRFNVATLQGGIFSVDPSMDVAFVYRNIAKEYQSLNANAFTENASPVNEKGLYLGITWRPSDGWKIDVFADHYEFPWLKYLTDAPSFGKDLLFRLAYTPTKLTELQISISHSLRLAEAIRMSAIDYLISVPGTHARFYLHHMLSRDFSIRCRIQAVRLQKNGKENGFAMSIDGLFKPAARPYSFSARLQFFETDSYASRLYGFENDVLYSHSIPAVYGRGCRYYLVIQARPLRDLSAGMRWAQTVYFAQTEIGSGPDLIDGSLKTEIKLQFIYSFGGRR</sequence>
<keyword evidence="2" id="KW-1185">Reference proteome</keyword>
<dbReference type="InterPro" id="IPR010994">
    <property type="entry name" value="RuvA_2-like"/>
</dbReference>
<dbReference type="EMBL" id="JAKLTR010000018">
    <property type="protein sequence ID" value="MCG2617135.1"/>
    <property type="molecule type" value="Genomic_DNA"/>
</dbReference>
<comment type="caution">
    <text evidence="1">The sequence shown here is derived from an EMBL/GenBank/DDBJ whole genome shotgun (WGS) entry which is preliminary data.</text>
</comment>
<protein>
    <submittedName>
        <fullName evidence="1">Helix-hairpin-helix domain-containing protein</fullName>
    </submittedName>
</protein>
<evidence type="ECO:0000313" key="1">
    <source>
        <dbReference type="EMBL" id="MCG2617135.1"/>
    </source>
</evidence>
<gene>
    <name evidence="1" type="ORF">LZZ85_22760</name>
</gene>
<dbReference type="RefSeq" id="WP_237875672.1">
    <property type="nucleotide sequence ID" value="NZ_JAKLTR010000018.1"/>
</dbReference>
<name>A0ABS9KXT5_9BACT</name>
<evidence type="ECO:0000313" key="2">
    <source>
        <dbReference type="Proteomes" id="UP001165367"/>
    </source>
</evidence>
<proteinExistence type="predicted"/>
<accession>A0ABS9KXT5</accession>
<reference evidence="1" key="1">
    <citation type="submission" date="2022-01" db="EMBL/GenBank/DDBJ databases">
        <authorList>
            <person name="Jo J.-H."/>
            <person name="Im W.-T."/>
        </authorList>
    </citation>
    <scope>NUCLEOTIDE SEQUENCE</scope>
    <source>
        <strain evidence="1">NA20</strain>
    </source>
</reference>
<organism evidence="1 2">
    <name type="scientific">Terrimonas ginsenosidimutans</name>
    <dbReference type="NCBI Taxonomy" id="2908004"/>
    <lineage>
        <taxon>Bacteria</taxon>
        <taxon>Pseudomonadati</taxon>
        <taxon>Bacteroidota</taxon>
        <taxon>Chitinophagia</taxon>
        <taxon>Chitinophagales</taxon>
        <taxon>Chitinophagaceae</taxon>
        <taxon>Terrimonas</taxon>
    </lineage>
</organism>
<dbReference type="Proteomes" id="UP001165367">
    <property type="component" value="Unassembled WGS sequence"/>
</dbReference>
<dbReference type="SUPFAM" id="SSF47781">
    <property type="entry name" value="RuvA domain 2-like"/>
    <property type="match status" value="1"/>
</dbReference>